<dbReference type="GO" id="GO:0005886">
    <property type="term" value="C:plasma membrane"/>
    <property type="evidence" value="ECO:0007669"/>
    <property type="project" value="UniProtKB-SubCell"/>
</dbReference>
<evidence type="ECO:0000313" key="10">
    <source>
        <dbReference type="EMBL" id="KAJ8917494.1"/>
    </source>
</evidence>
<comment type="similarity">
    <text evidence="8">Belongs to the insect chemoreceptor superfamily. Gustatory receptor (GR) family.</text>
</comment>
<feature type="chain" id="PRO_5043339402" description="Gustatory receptor" evidence="9">
    <location>
        <begin position="25"/>
        <end position="322"/>
    </location>
</feature>
<feature type="transmembrane region" description="Helical" evidence="8">
    <location>
        <begin position="55"/>
        <end position="88"/>
    </location>
</feature>
<dbReference type="InterPro" id="IPR013604">
    <property type="entry name" value="7TM_chemorcpt"/>
</dbReference>
<accession>A0AAV8VTL9</accession>
<keyword evidence="5 8" id="KW-0472">Membrane</keyword>
<comment type="caution">
    <text evidence="10">The sequence shown here is derived from an EMBL/GenBank/DDBJ whole genome shotgun (WGS) entry which is preliminary data.</text>
</comment>
<evidence type="ECO:0000256" key="5">
    <source>
        <dbReference type="ARBA" id="ARBA00023136"/>
    </source>
</evidence>
<keyword evidence="11" id="KW-1185">Reference proteome</keyword>
<evidence type="ECO:0000256" key="1">
    <source>
        <dbReference type="ARBA" id="ARBA00004651"/>
    </source>
</evidence>
<proteinExistence type="inferred from homology"/>
<dbReference type="GO" id="GO:0043025">
    <property type="term" value="C:neuronal cell body"/>
    <property type="evidence" value="ECO:0007669"/>
    <property type="project" value="TreeGrafter"/>
</dbReference>
<keyword evidence="7 8" id="KW-0807">Transducer</keyword>
<feature type="transmembrane region" description="Helical" evidence="8">
    <location>
        <begin position="214"/>
        <end position="235"/>
    </location>
</feature>
<organism evidence="10 11">
    <name type="scientific">Exocentrus adspersus</name>
    <dbReference type="NCBI Taxonomy" id="1586481"/>
    <lineage>
        <taxon>Eukaryota</taxon>
        <taxon>Metazoa</taxon>
        <taxon>Ecdysozoa</taxon>
        <taxon>Arthropoda</taxon>
        <taxon>Hexapoda</taxon>
        <taxon>Insecta</taxon>
        <taxon>Pterygota</taxon>
        <taxon>Neoptera</taxon>
        <taxon>Endopterygota</taxon>
        <taxon>Coleoptera</taxon>
        <taxon>Polyphaga</taxon>
        <taxon>Cucujiformia</taxon>
        <taxon>Chrysomeloidea</taxon>
        <taxon>Cerambycidae</taxon>
        <taxon>Lamiinae</taxon>
        <taxon>Acanthocinini</taxon>
        <taxon>Exocentrus</taxon>
    </lineage>
</organism>
<feature type="signal peptide" evidence="9">
    <location>
        <begin position="1"/>
        <end position="24"/>
    </location>
</feature>
<evidence type="ECO:0000313" key="11">
    <source>
        <dbReference type="Proteomes" id="UP001159042"/>
    </source>
</evidence>
<dbReference type="GO" id="GO:0007165">
    <property type="term" value="P:signal transduction"/>
    <property type="evidence" value="ECO:0007669"/>
    <property type="project" value="UniProtKB-KW"/>
</dbReference>
<evidence type="ECO:0000256" key="2">
    <source>
        <dbReference type="ARBA" id="ARBA00022475"/>
    </source>
</evidence>
<dbReference type="PANTHER" id="PTHR21143:SF133">
    <property type="entry name" value="GUSTATORY AND PHEROMONE RECEPTOR 32A-RELATED"/>
    <property type="match status" value="1"/>
</dbReference>
<dbReference type="GO" id="GO:0007635">
    <property type="term" value="P:chemosensory behavior"/>
    <property type="evidence" value="ECO:0007669"/>
    <property type="project" value="TreeGrafter"/>
</dbReference>
<gene>
    <name evidence="10" type="ORF">NQ315_005543</name>
</gene>
<dbReference type="GO" id="GO:0030424">
    <property type="term" value="C:axon"/>
    <property type="evidence" value="ECO:0007669"/>
    <property type="project" value="TreeGrafter"/>
</dbReference>
<comment type="subcellular location">
    <subcellularLocation>
        <location evidence="1 8">Cell membrane</location>
        <topology evidence="1 8">Multi-pass membrane protein</topology>
    </subcellularLocation>
</comment>
<reference evidence="10 11" key="1">
    <citation type="journal article" date="2023" name="Insect Mol. Biol.">
        <title>Genome sequencing provides insights into the evolution of gene families encoding plant cell wall-degrading enzymes in longhorned beetles.</title>
        <authorList>
            <person name="Shin N.R."/>
            <person name="Okamura Y."/>
            <person name="Kirsch R."/>
            <person name="Pauchet Y."/>
        </authorList>
    </citation>
    <scope>NUCLEOTIDE SEQUENCE [LARGE SCALE GENOMIC DNA]</scope>
    <source>
        <strain evidence="10">EAD_L_NR</strain>
    </source>
</reference>
<keyword evidence="4 8" id="KW-1133">Transmembrane helix</keyword>
<evidence type="ECO:0000256" key="6">
    <source>
        <dbReference type="ARBA" id="ARBA00023170"/>
    </source>
</evidence>
<dbReference type="GO" id="GO:0008049">
    <property type="term" value="P:male courtship behavior"/>
    <property type="evidence" value="ECO:0007669"/>
    <property type="project" value="TreeGrafter"/>
</dbReference>
<feature type="non-terminal residue" evidence="10">
    <location>
        <position position="1"/>
    </location>
</feature>
<evidence type="ECO:0000256" key="4">
    <source>
        <dbReference type="ARBA" id="ARBA00022989"/>
    </source>
</evidence>
<dbReference type="Proteomes" id="UP001159042">
    <property type="component" value="Unassembled WGS sequence"/>
</dbReference>
<dbReference type="EMBL" id="JANEYG010000033">
    <property type="protein sequence ID" value="KAJ8917494.1"/>
    <property type="molecule type" value="Genomic_DNA"/>
</dbReference>
<evidence type="ECO:0000256" key="3">
    <source>
        <dbReference type="ARBA" id="ARBA00022692"/>
    </source>
</evidence>
<dbReference type="Pfam" id="PF08395">
    <property type="entry name" value="7tm_7"/>
    <property type="match status" value="1"/>
</dbReference>
<comment type="caution">
    <text evidence="8">Lacks conserved residue(s) required for the propagation of feature annotation.</text>
</comment>
<evidence type="ECO:0000256" key="9">
    <source>
        <dbReference type="SAM" id="SignalP"/>
    </source>
</evidence>
<keyword evidence="3 8" id="KW-0812">Transmembrane</keyword>
<protein>
    <recommendedName>
        <fullName evidence="8">Gustatory receptor</fullName>
    </recommendedName>
</protein>
<dbReference type="GO" id="GO:0030425">
    <property type="term" value="C:dendrite"/>
    <property type="evidence" value="ECO:0007669"/>
    <property type="project" value="TreeGrafter"/>
</dbReference>
<dbReference type="GO" id="GO:0050909">
    <property type="term" value="P:sensory perception of taste"/>
    <property type="evidence" value="ECO:0007669"/>
    <property type="project" value="InterPro"/>
</dbReference>
<name>A0AAV8VTL9_9CUCU</name>
<dbReference type="PANTHER" id="PTHR21143">
    <property type="entry name" value="INVERTEBRATE GUSTATORY RECEPTOR"/>
    <property type="match status" value="1"/>
</dbReference>
<feature type="transmembrane region" description="Helical" evidence="8">
    <location>
        <begin position="290"/>
        <end position="308"/>
    </location>
</feature>
<evidence type="ECO:0000256" key="7">
    <source>
        <dbReference type="ARBA" id="ARBA00023224"/>
    </source>
</evidence>
<feature type="transmembrane region" description="Helical" evidence="8">
    <location>
        <begin position="181"/>
        <end position="202"/>
    </location>
</feature>
<keyword evidence="6 8" id="KW-0675">Receptor</keyword>
<sequence>IHLYQDLFCALLYVCEVLAGCVSAKKMVRVFKNINEVDNMLRSLKINISYKKTYLYILAYTSVVFVGICVLFVCLVTTKAFLICYAYRTQHVLMEAVSYCLPFVANFLMQTQYFQCLNILKLSISHLLALERVATITEVIPKLPKPAEASTLFTINHVTRIHMLLTSTSRLVNESFCFQHLLKICMSFISTVTGLFLFAMVFAIKDSSKLDFDLLFFMWTVCNAFEVFVVVWISAGLCKEANYCPIILHRIRNCNADDKVKSLIDLHSLQMFHSKLTFSVCGLFPLDYSLLYSVVAGATTYLVILMQFNIDMVKTYNNGTMY</sequence>
<comment type="function">
    <text evidence="8">Gustatory receptor which mediates acceptance or avoidance behavior, depending on its substrates.</text>
</comment>
<keyword evidence="9" id="KW-0732">Signal</keyword>
<keyword evidence="2 8" id="KW-1003">Cell membrane</keyword>
<dbReference type="AlphaFoldDB" id="A0AAV8VTL9"/>
<evidence type="ECO:0000256" key="8">
    <source>
        <dbReference type="RuleBase" id="RU363108"/>
    </source>
</evidence>